<dbReference type="AlphaFoldDB" id="A0A1F5PWR7"/>
<dbReference type="SUPFAM" id="SSF51556">
    <property type="entry name" value="Metallo-dependent hydrolases"/>
    <property type="match status" value="1"/>
</dbReference>
<dbReference type="Pfam" id="PF07969">
    <property type="entry name" value="Amidohydro_3"/>
    <property type="match status" value="2"/>
</dbReference>
<dbReference type="STRING" id="1817841.A3B10_01175"/>
<dbReference type="InterPro" id="IPR023100">
    <property type="entry name" value="D-aminoacylase_insert_dom_sf"/>
</dbReference>
<dbReference type="InterPro" id="IPR013108">
    <property type="entry name" value="Amidohydro_3"/>
</dbReference>
<protein>
    <recommendedName>
        <fullName evidence="1">Amidohydrolase 3 domain-containing protein</fullName>
    </recommendedName>
</protein>
<comment type="caution">
    <text evidence="2">The sequence shown here is derived from an EMBL/GenBank/DDBJ whole genome shotgun (WGS) entry which is preliminary data.</text>
</comment>
<accession>A0A1F5PWR7</accession>
<sequence>MLDILIKNGIVIDGTGAVPKNLDVAIQKGRIVEVAAKISGNALQTIDAKGSFVSPGFIDIQNHSDSYWTLFNQPEQASLLAQGITTIIVGNCGASLAPLLSQESIKGIQKWHSLQGINLNWTSVAEFLQLLSQVSLGVNVGTLIGHSTLRRGLIGDEIRHLSGEEIKVLDKILATGLAEGALGLSMGLIYAHEVNASGNELEILSRNLLKDQKYLSIHLRSEASHILESLNEVIDLSKQTGVAVKISHLKLRGKKNWPLFDQVLDKLEQAYHQGVKISFDVYPYDTSWSVLYTYLPKWAYEGGRDNILSAIASLTNRRKILDYLRQQGHDFGSILVAEASGNQNFVGKTIRQIAENLNVTKEEAMLNIIAATKAQVVVFDHNLSPDQVEKLLASPLSMIATDGSGYSKRMSELIHPRCFGTMPRFLSLIREKKILKWEQAIKKITSEPAKLLGLPDRGRIVPKLAGDIVIFDPQTIAGHTDYTNPDILPEGVEFVLINGKIALDHDRIMNLAGQVIKR</sequence>
<dbReference type="SUPFAM" id="SSF51338">
    <property type="entry name" value="Composite domain of metallo-dependent hydrolases"/>
    <property type="match status" value="1"/>
</dbReference>
<dbReference type="PANTHER" id="PTHR11647:SF1">
    <property type="entry name" value="COLLAPSIN RESPONSE MEDIATOR PROTEIN"/>
    <property type="match status" value="1"/>
</dbReference>
<dbReference type="GO" id="GO:0016811">
    <property type="term" value="F:hydrolase activity, acting on carbon-nitrogen (but not peptide) bonds, in linear amides"/>
    <property type="evidence" value="ECO:0007669"/>
    <property type="project" value="InterPro"/>
</dbReference>
<evidence type="ECO:0000313" key="3">
    <source>
        <dbReference type="Proteomes" id="UP000177281"/>
    </source>
</evidence>
<dbReference type="Gene3D" id="3.30.1490.130">
    <property type="entry name" value="D-aminoacylase. Domain 3"/>
    <property type="match status" value="1"/>
</dbReference>
<dbReference type="EMBL" id="MFFB01000018">
    <property type="protein sequence ID" value="OGE94398.1"/>
    <property type="molecule type" value="Genomic_DNA"/>
</dbReference>
<evidence type="ECO:0000313" key="2">
    <source>
        <dbReference type="EMBL" id="OGE94398.1"/>
    </source>
</evidence>
<dbReference type="InterPro" id="IPR032466">
    <property type="entry name" value="Metal_Hydrolase"/>
</dbReference>
<dbReference type="Gene3D" id="2.30.40.10">
    <property type="entry name" value="Urease, subunit C, domain 1"/>
    <property type="match status" value="1"/>
</dbReference>
<dbReference type="InterPro" id="IPR011059">
    <property type="entry name" value="Metal-dep_hydrolase_composite"/>
</dbReference>
<dbReference type="Proteomes" id="UP000177281">
    <property type="component" value="Unassembled WGS sequence"/>
</dbReference>
<feature type="domain" description="Amidohydrolase 3" evidence="1">
    <location>
        <begin position="44"/>
        <end position="246"/>
    </location>
</feature>
<evidence type="ECO:0000259" key="1">
    <source>
        <dbReference type="Pfam" id="PF07969"/>
    </source>
</evidence>
<reference evidence="2 3" key="1">
    <citation type="journal article" date="2016" name="Nat. Commun.">
        <title>Thousands of microbial genomes shed light on interconnected biogeochemical processes in an aquifer system.</title>
        <authorList>
            <person name="Anantharaman K."/>
            <person name="Brown C.T."/>
            <person name="Hug L.A."/>
            <person name="Sharon I."/>
            <person name="Castelle C.J."/>
            <person name="Probst A.J."/>
            <person name="Thomas B.C."/>
            <person name="Singh A."/>
            <person name="Wilkins M.J."/>
            <person name="Karaoz U."/>
            <person name="Brodie E.L."/>
            <person name="Williams K.H."/>
            <person name="Hubbard S.S."/>
            <person name="Banfield J.F."/>
        </authorList>
    </citation>
    <scope>NUCLEOTIDE SEQUENCE [LARGE SCALE GENOMIC DNA]</scope>
</reference>
<dbReference type="Gene3D" id="3.20.20.140">
    <property type="entry name" value="Metal-dependent hydrolases"/>
    <property type="match status" value="1"/>
</dbReference>
<feature type="domain" description="Amidohydrolase 3" evidence="1">
    <location>
        <begin position="427"/>
        <end position="501"/>
    </location>
</feature>
<proteinExistence type="predicted"/>
<dbReference type="PANTHER" id="PTHR11647">
    <property type="entry name" value="HYDRANTOINASE/DIHYDROPYRIMIDINASE FAMILY MEMBER"/>
    <property type="match status" value="1"/>
</dbReference>
<dbReference type="InterPro" id="IPR050378">
    <property type="entry name" value="Metallo-dep_Hydrolases_sf"/>
</dbReference>
<gene>
    <name evidence="2" type="ORF">A3B10_01175</name>
</gene>
<organism evidence="2 3">
    <name type="scientific">Candidatus Doudnabacteria bacterium RIFCSPLOWO2_01_FULL_44_21</name>
    <dbReference type="NCBI Taxonomy" id="1817841"/>
    <lineage>
        <taxon>Bacteria</taxon>
        <taxon>Candidatus Doudnaibacteriota</taxon>
    </lineage>
</organism>
<name>A0A1F5PWR7_9BACT</name>